<dbReference type="Pfam" id="PF02518">
    <property type="entry name" value="HATPase_c"/>
    <property type="match status" value="1"/>
</dbReference>
<dbReference type="InterPro" id="IPR000700">
    <property type="entry name" value="PAS-assoc_C"/>
</dbReference>
<comment type="caution">
    <text evidence="15">The sequence shown here is derived from an EMBL/GenBank/DDBJ whole genome shotgun (WGS) entry which is preliminary data.</text>
</comment>
<dbReference type="EMBL" id="JAYLVJ010000007">
    <property type="protein sequence ID" value="MEO1753801.1"/>
    <property type="molecule type" value="Genomic_DNA"/>
</dbReference>
<evidence type="ECO:0000259" key="13">
    <source>
        <dbReference type="PROSITE" id="PS50112"/>
    </source>
</evidence>
<dbReference type="SMART" id="SM00387">
    <property type="entry name" value="HATPase_c"/>
    <property type="match status" value="1"/>
</dbReference>
<feature type="region of interest" description="Disordered" evidence="10">
    <location>
        <begin position="788"/>
        <end position="815"/>
    </location>
</feature>
<evidence type="ECO:0000256" key="3">
    <source>
        <dbReference type="ARBA" id="ARBA00022553"/>
    </source>
</evidence>
<dbReference type="CDD" id="cd00130">
    <property type="entry name" value="PAS"/>
    <property type="match status" value="2"/>
</dbReference>
<dbReference type="SMART" id="SM00388">
    <property type="entry name" value="HisKA"/>
    <property type="match status" value="1"/>
</dbReference>
<dbReference type="InterPro" id="IPR001610">
    <property type="entry name" value="PAC"/>
</dbReference>
<evidence type="ECO:0000259" key="14">
    <source>
        <dbReference type="PROSITE" id="PS50113"/>
    </source>
</evidence>
<dbReference type="Gene3D" id="3.30.565.10">
    <property type="entry name" value="Histidine kinase-like ATPase, C-terminal domain"/>
    <property type="match status" value="1"/>
</dbReference>
<dbReference type="SMART" id="SM00448">
    <property type="entry name" value="REC"/>
    <property type="match status" value="2"/>
</dbReference>
<name>A0ABV0DRZ0_9BURK</name>
<dbReference type="PROSITE" id="PS50113">
    <property type="entry name" value="PAC"/>
    <property type="match status" value="2"/>
</dbReference>
<dbReference type="InterPro" id="IPR001789">
    <property type="entry name" value="Sig_transdc_resp-reg_receiver"/>
</dbReference>
<evidence type="ECO:0000256" key="1">
    <source>
        <dbReference type="ARBA" id="ARBA00000085"/>
    </source>
</evidence>
<feature type="region of interest" description="Disordered" evidence="10">
    <location>
        <begin position="649"/>
        <end position="670"/>
    </location>
</feature>
<dbReference type="Gene3D" id="3.40.50.2300">
    <property type="match status" value="2"/>
</dbReference>
<dbReference type="Pfam" id="PF00072">
    <property type="entry name" value="Response_reg"/>
    <property type="match status" value="2"/>
</dbReference>
<dbReference type="InterPro" id="IPR036890">
    <property type="entry name" value="HATPase_C_sf"/>
</dbReference>
<evidence type="ECO:0000313" key="15">
    <source>
        <dbReference type="EMBL" id="MEO1753801.1"/>
    </source>
</evidence>
<dbReference type="PROSITE" id="PS50112">
    <property type="entry name" value="PAS"/>
    <property type="match status" value="2"/>
</dbReference>
<keyword evidence="3 9" id="KW-0597">Phosphoprotein</keyword>
<dbReference type="SMART" id="SM00091">
    <property type="entry name" value="PAS"/>
    <property type="match status" value="2"/>
</dbReference>
<dbReference type="CDD" id="cd18161">
    <property type="entry name" value="REC_hyHK_blue-like"/>
    <property type="match status" value="1"/>
</dbReference>
<dbReference type="SUPFAM" id="SSF55874">
    <property type="entry name" value="ATPase domain of HSP90 chaperone/DNA topoisomerase II/histidine kinase"/>
    <property type="match status" value="1"/>
</dbReference>
<dbReference type="NCBIfam" id="TIGR00229">
    <property type="entry name" value="sensory_box"/>
    <property type="match status" value="2"/>
</dbReference>
<keyword evidence="5" id="KW-0547">Nucleotide-binding</keyword>
<dbReference type="PROSITE" id="PS50109">
    <property type="entry name" value="HIS_KIN"/>
    <property type="match status" value="1"/>
</dbReference>
<feature type="modified residue" description="4-aspartylphosphate" evidence="9">
    <location>
        <position position="579"/>
    </location>
</feature>
<feature type="modified residue" description="4-aspartylphosphate" evidence="9">
    <location>
        <position position="726"/>
    </location>
</feature>
<dbReference type="PRINTS" id="PR00344">
    <property type="entry name" value="BCTRLSENSOR"/>
</dbReference>
<dbReference type="PROSITE" id="PS50110">
    <property type="entry name" value="RESPONSE_REGULATORY"/>
    <property type="match status" value="2"/>
</dbReference>
<evidence type="ECO:0000256" key="10">
    <source>
        <dbReference type="SAM" id="MobiDB-lite"/>
    </source>
</evidence>
<gene>
    <name evidence="15" type="ORF">VOI32_07690</name>
</gene>
<dbReference type="CDD" id="cd16919">
    <property type="entry name" value="HATPase_CckA-like"/>
    <property type="match status" value="1"/>
</dbReference>
<feature type="domain" description="PAC" evidence="14">
    <location>
        <begin position="215"/>
        <end position="266"/>
    </location>
</feature>
<feature type="domain" description="Histidine kinase" evidence="11">
    <location>
        <begin position="286"/>
        <end position="509"/>
    </location>
</feature>
<dbReference type="SUPFAM" id="SSF52172">
    <property type="entry name" value="CheY-like"/>
    <property type="match status" value="2"/>
</dbReference>
<dbReference type="Gene3D" id="1.10.287.130">
    <property type="match status" value="1"/>
</dbReference>
<dbReference type="InterPro" id="IPR036097">
    <property type="entry name" value="HisK_dim/P_sf"/>
</dbReference>
<organism evidence="15 16">
    <name type="scientific">Paraburkholderia caribensis</name>
    <dbReference type="NCBI Taxonomy" id="75105"/>
    <lineage>
        <taxon>Bacteria</taxon>
        <taxon>Pseudomonadati</taxon>
        <taxon>Pseudomonadota</taxon>
        <taxon>Betaproteobacteria</taxon>
        <taxon>Burkholderiales</taxon>
        <taxon>Burkholderiaceae</taxon>
        <taxon>Paraburkholderia</taxon>
    </lineage>
</organism>
<dbReference type="InterPro" id="IPR003594">
    <property type="entry name" value="HATPase_dom"/>
</dbReference>
<dbReference type="PANTHER" id="PTHR43065">
    <property type="entry name" value="SENSOR HISTIDINE KINASE"/>
    <property type="match status" value="1"/>
</dbReference>
<feature type="domain" description="PAS" evidence="13">
    <location>
        <begin position="28"/>
        <end position="85"/>
    </location>
</feature>
<feature type="domain" description="Response regulatory" evidence="12">
    <location>
        <begin position="677"/>
        <end position="788"/>
    </location>
</feature>
<dbReference type="Pfam" id="PF00989">
    <property type="entry name" value="PAS"/>
    <property type="match status" value="1"/>
</dbReference>
<dbReference type="InterPro" id="IPR000014">
    <property type="entry name" value="PAS"/>
</dbReference>
<keyword evidence="8" id="KW-0902">Two-component regulatory system</keyword>
<evidence type="ECO:0000313" key="16">
    <source>
        <dbReference type="Proteomes" id="UP001462961"/>
    </source>
</evidence>
<dbReference type="Pfam" id="PF13426">
    <property type="entry name" value="PAS_9"/>
    <property type="match status" value="1"/>
</dbReference>
<dbReference type="PANTHER" id="PTHR43065:SF49">
    <property type="entry name" value="HISTIDINE KINASE"/>
    <property type="match status" value="1"/>
</dbReference>
<proteinExistence type="predicted"/>
<dbReference type="InterPro" id="IPR005467">
    <property type="entry name" value="His_kinase_dom"/>
</dbReference>
<reference evidence="15 16" key="1">
    <citation type="submission" date="2024-01" db="EMBL/GenBank/DDBJ databases">
        <title>The diversity of rhizobia nodulating Mimosa spp. in eleven states of Brazil covering several biomes is determined by host plant, location, and edaphic factors.</title>
        <authorList>
            <person name="Rouws L."/>
            <person name="Barauna A."/>
            <person name="Beukes C."/>
            <person name="De Faria S.M."/>
            <person name="Gross E."/>
            <person name="Dos Reis Junior F.B."/>
            <person name="Simon M."/>
            <person name="Maluk M."/>
            <person name="Odee D.W."/>
            <person name="Kenicer G."/>
            <person name="Young J.P.W."/>
            <person name="Reis V.M."/>
            <person name="Zilli J."/>
            <person name="James E.K."/>
        </authorList>
    </citation>
    <scope>NUCLEOTIDE SEQUENCE [LARGE SCALE GENOMIC DNA]</scope>
    <source>
        <strain evidence="15 16">JHI1651</strain>
    </source>
</reference>
<feature type="domain" description="PAS" evidence="13">
    <location>
        <begin position="140"/>
        <end position="196"/>
    </location>
</feature>
<dbReference type="Gene3D" id="3.30.450.20">
    <property type="entry name" value="PAS domain"/>
    <property type="match status" value="2"/>
</dbReference>
<protein>
    <recommendedName>
        <fullName evidence="2">histidine kinase</fullName>
        <ecNumber evidence="2">2.7.13.3</ecNumber>
    </recommendedName>
</protein>
<evidence type="ECO:0000256" key="4">
    <source>
        <dbReference type="ARBA" id="ARBA00022679"/>
    </source>
</evidence>
<evidence type="ECO:0000256" key="9">
    <source>
        <dbReference type="PROSITE-ProRule" id="PRU00169"/>
    </source>
</evidence>
<dbReference type="SUPFAM" id="SSF47384">
    <property type="entry name" value="Homodimeric domain of signal transducing histidine kinase"/>
    <property type="match status" value="1"/>
</dbReference>
<evidence type="ECO:0000256" key="7">
    <source>
        <dbReference type="ARBA" id="ARBA00022840"/>
    </source>
</evidence>
<evidence type="ECO:0000256" key="5">
    <source>
        <dbReference type="ARBA" id="ARBA00022741"/>
    </source>
</evidence>
<sequence length="815" mass="88669">MNDDTAPATGFSAVWLRLWAESTDDYSIFALSPDGIVMTWNPGGERIQGYTADEVIGQSFSVFYTETERASGVPEAALKAAASSGRYVTEGWRVRKDGSRFWANVVMTVLRDSTGQLLGFGKVVQDVSDKKAAHDAVLESERSFRLLVQGVTDYAIFRLSPDGRVTSWNSGARRIKGYSESEIVGSHFSRFYTPEDVAAGVPFRGLETARREGRFEAEGWRVRKDGSRFWAHVVIDAIRENGELVGFAKVTRDITERRRASELLEQTQRALFQAQKMEALGKLTGGVAHDFNNVLQVLRGNLEVLESRYGRDSWSAERLGKAIDAVDRGAKLASQLLAFGRQQPLAPVVMNPAHQLRALDDLLRRALGETIEIESVVAGGLWNILADPHQLENVILNLAINARDAMPDGGKLTLELANATLDDEYVSTVPDVSPGQYVMLAVTDTGTGMTREVMERAFDPFFSTKPEGQGTGLGLSMAYGFVRQSGGHIKLYSEIGEGTTVRIYLPRSTGTAVEFPPRTSRSVEHGEETILVVEDDPQVQSTVVELLTGLGYAVLKANDAQQALAVVASGVHIDLLFTDVVMPGPLRSPDMARQAARMLPGLKVLFTSGYTQNAIVHGGRLDPGVELLSKPYSRQQLAMKVRQVLGDSDGDSKAIEQPMTGSVDGPNGPVSRPEELRVLAVDDDRASLDALCELLQLLGIDARRAENAAAALEVLEAIDVDVLLTDVVMPDMSGLELARRAAAMHPGLKVIFASGKRLPDQQTMTFDWSALRKPYTFAQLQDALQSAGYRQEKRKAGGGGADRIRHPGDKPGAGS</sequence>
<dbReference type="InterPro" id="IPR003661">
    <property type="entry name" value="HisK_dim/P_dom"/>
</dbReference>
<dbReference type="SMART" id="SM00086">
    <property type="entry name" value="PAC"/>
    <property type="match status" value="2"/>
</dbReference>
<evidence type="ECO:0000259" key="12">
    <source>
        <dbReference type="PROSITE" id="PS50110"/>
    </source>
</evidence>
<feature type="domain" description="Response regulatory" evidence="12">
    <location>
        <begin position="529"/>
        <end position="645"/>
    </location>
</feature>
<evidence type="ECO:0000256" key="8">
    <source>
        <dbReference type="ARBA" id="ARBA00023012"/>
    </source>
</evidence>
<dbReference type="InterPro" id="IPR004358">
    <property type="entry name" value="Sig_transdc_His_kin-like_C"/>
</dbReference>
<dbReference type="InterPro" id="IPR013767">
    <property type="entry name" value="PAS_fold"/>
</dbReference>
<feature type="domain" description="PAC" evidence="14">
    <location>
        <begin position="87"/>
        <end position="139"/>
    </location>
</feature>
<evidence type="ECO:0000259" key="11">
    <source>
        <dbReference type="PROSITE" id="PS50109"/>
    </source>
</evidence>
<keyword evidence="4" id="KW-0808">Transferase</keyword>
<keyword evidence="16" id="KW-1185">Reference proteome</keyword>
<dbReference type="InterPro" id="IPR011006">
    <property type="entry name" value="CheY-like_superfamily"/>
</dbReference>
<keyword evidence="6" id="KW-0418">Kinase</keyword>
<accession>A0ABV0DRZ0</accession>
<keyword evidence="7" id="KW-0067">ATP-binding</keyword>
<evidence type="ECO:0000256" key="2">
    <source>
        <dbReference type="ARBA" id="ARBA00012438"/>
    </source>
</evidence>
<dbReference type="EC" id="2.7.13.3" evidence="2"/>
<dbReference type="Proteomes" id="UP001462961">
    <property type="component" value="Unassembled WGS sequence"/>
</dbReference>
<dbReference type="SUPFAM" id="SSF55785">
    <property type="entry name" value="PYP-like sensor domain (PAS domain)"/>
    <property type="match status" value="2"/>
</dbReference>
<dbReference type="RefSeq" id="WP_107201180.1">
    <property type="nucleotide sequence ID" value="NZ_CP015960.1"/>
</dbReference>
<dbReference type="InterPro" id="IPR035965">
    <property type="entry name" value="PAS-like_dom_sf"/>
</dbReference>
<comment type="catalytic activity">
    <reaction evidence="1">
        <text>ATP + protein L-histidine = ADP + protein N-phospho-L-histidine.</text>
        <dbReference type="EC" id="2.7.13.3"/>
    </reaction>
</comment>
<evidence type="ECO:0000256" key="6">
    <source>
        <dbReference type="ARBA" id="ARBA00022777"/>
    </source>
</evidence>